<dbReference type="Gene3D" id="3.40.50.720">
    <property type="entry name" value="NAD(P)-binding Rossmann-like Domain"/>
    <property type="match status" value="1"/>
</dbReference>
<reference evidence="6 7" key="1">
    <citation type="submission" date="2018-05" db="EMBL/GenBank/DDBJ databases">
        <title>Genomic Encyclopedia of Type Strains, Phase IV (KMG-IV): sequencing the most valuable type-strain genomes for metagenomic binning, comparative biology and taxonomic classification.</title>
        <authorList>
            <person name="Goeker M."/>
        </authorList>
    </citation>
    <scope>NUCLEOTIDE SEQUENCE [LARGE SCALE GENOMIC DNA]</scope>
    <source>
        <strain evidence="6 7">DSM 23606</strain>
    </source>
</reference>
<dbReference type="AlphaFoldDB" id="A0A317MXJ7"/>
<dbReference type="Gene3D" id="3.40.50.261">
    <property type="entry name" value="Succinyl-CoA synthetase domains"/>
    <property type="match status" value="2"/>
</dbReference>
<sequence>MTIRNLDFLFKPRSVAIIGKGGKDDAPDAHLVSNLMRQGFNGPIMPLNPDRTALRGILCYKDLASLPIAPDLAVITTPMAGAPALISGLGELGTRAVLLLNEELLKSFEDGGTAMRQALLDAAKPNLIRIAGPDSFGLAAPRAGLNVTLGHTPILPGSLALLSQSCAITRAVLDWAAGHHIGFSHVLSVGAKIDVDFGDMLDYLARDGHVKSILLYLESIHDARKFMSAARAAARVKPVIVLRPSKYRNNPAEDAVYDSAFRRAGILRVSSIEQLFNSVEALGTAKPVYNNRLAVVGNSRAISLLATETLDSGGGQLAQFNEDAQAALAKILPRGTRIENPLDLGDAANGERYVGVLDVLLEATGVDCVLMLHSPISPEADLAAARAVATRAAKARRLVITSWLGADSAHTARDVFKKAQVATYDHPGDAVAAFIRIAQHRRNLDLLMETPPSIPESFTADTKRAQAILTRALAEGRSRLSLYEAMQVLDAYCIPTVDTRAAATPDEAAALYAVFGGMVTLKILSPDIDSKSEVGGVAMWLDSAAAVQTEAQAMIARVREIEPDARIEGFVVQPMLARAGAYELALGMRTGDTFGPLIRFGHGGTEADSINDKAWALPPLNMALAQELMSRTRIAGMLKSSRARAADTDAVALTLIKISQMAVELGELWDLDINPLRVSGKGVIALDATIRVAPYHGKRARDRLAIRPYPSELQQDFSLPDGRGLRLRPIVPEDEPPLQNLVKRMPPEELRLRFFQPIRELSHAMAARLTQLDYYREMALVVSGRETPGKADIYGVVRITCDPDMDRAEYAILVDHGMTGMGLGPMLMRRIIDYARLRGITEIYGEVLWENEGMLKLCRALGFTVKASADDPGIMHVSFKP</sequence>
<dbReference type="Gene3D" id="3.30.1490.20">
    <property type="entry name" value="ATP-grasp fold, A domain"/>
    <property type="match status" value="1"/>
</dbReference>
<evidence type="ECO:0000313" key="7">
    <source>
        <dbReference type="Proteomes" id="UP000246569"/>
    </source>
</evidence>
<dbReference type="InterPro" id="IPR016181">
    <property type="entry name" value="Acyl_CoA_acyltransferase"/>
</dbReference>
<dbReference type="SMART" id="SM00881">
    <property type="entry name" value="CoA_binding"/>
    <property type="match status" value="1"/>
</dbReference>
<dbReference type="Pfam" id="PF13302">
    <property type="entry name" value="Acetyltransf_3"/>
    <property type="match status" value="1"/>
</dbReference>
<comment type="caution">
    <text evidence="6">The sequence shown here is derived from an EMBL/GenBank/DDBJ whole genome shotgun (WGS) entry which is preliminary data.</text>
</comment>
<evidence type="ECO:0000256" key="3">
    <source>
        <dbReference type="ARBA" id="ARBA00022840"/>
    </source>
</evidence>
<dbReference type="Pfam" id="PF13380">
    <property type="entry name" value="CoA_binding_2"/>
    <property type="match status" value="1"/>
</dbReference>
<keyword evidence="3" id="KW-0067">ATP-binding</keyword>
<organism evidence="6 7">
    <name type="scientific">Plasticicumulans acidivorans</name>
    <dbReference type="NCBI Taxonomy" id="886464"/>
    <lineage>
        <taxon>Bacteria</taxon>
        <taxon>Pseudomonadati</taxon>
        <taxon>Pseudomonadota</taxon>
        <taxon>Gammaproteobacteria</taxon>
        <taxon>Candidatus Competibacteraceae</taxon>
        <taxon>Plasticicumulans</taxon>
    </lineage>
</organism>
<dbReference type="InterPro" id="IPR032875">
    <property type="entry name" value="Succ_CoA_lig_flav_dom"/>
</dbReference>
<dbReference type="SUPFAM" id="SSF52210">
    <property type="entry name" value="Succinyl-CoA synthetase domains"/>
    <property type="match status" value="2"/>
</dbReference>
<name>A0A317MXJ7_9GAMM</name>
<keyword evidence="1" id="KW-0436">Ligase</keyword>
<evidence type="ECO:0000313" key="6">
    <source>
        <dbReference type="EMBL" id="PWV63244.1"/>
    </source>
</evidence>
<dbReference type="GO" id="GO:0016747">
    <property type="term" value="F:acyltransferase activity, transferring groups other than amino-acyl groups"/>
    <property type="evidence" value="ECO:0007669"/>
    <property type="project" value="InterPro"/>
</dbReference>
<comment type="similarity">
    <text evidence="4">In the N-terminal section; belongs to the acetate CoA ligase alpha subunit family.</text>
</comment>
<keyword evidence="7" id="KW-1185">Reference proteome</keyword>
<evidence type="ECO:0000256" key="1">
    <source>
        <dbReference type="ARBA" id="ARBA00022598"/>
    </source>
</evidence>
<dbReference type="SUPFAM" id="SSF51735">
    <property type="entry name" value="NAD(P)-binding Rossmann-fold domains"/>
    <property type="match status" value="1"/>
</dbReference>
<dbReference type="InterPro" id="IPR000182">
    <property type="entry name" value="GNAT_dom"/>
</dbReference>
<dbReference type="OrthoDB" id="9807426at2"/>
<gene>
    <name evidence="6" type="ORF">C7443_103169</name>
</gene>
<keyword evidence="6" id="KW-0808">Transferase</keyword>
<dbReference type="SUPFAM" id="SSF56059">
    <property type="entry name" value="Glutathione synthetase ATP-binding domain-like"/>
    <property type="match status" value="1"/>
</dbReference>
<evidence type="ECO:0000259" key="5">
    <source>
        <dbReference type="PROSITE" id="PS51186"/>
    </source>
</evidence>
<dbReference type="FunFam" id="3.30.1490.20:FF:000020">
    <property type="entry name" value="Protein lysine acetyltransferase"/>
    <property type="match status" value="1"/>
</dbReference>
<accession>A0A317MXJ7</accession>
<protein>
    <submittedName>
        <fullName evidence="6">Acetyltransferase</fullName>
    </submittedName>
</protein>
<dbReference type="EMBL" id="QGTJ01000003">
    <property type="protein sequence ID" value="PWV63244.1"/>
    <property type="molecule type" value="Genomic_DNA"/>
</dbReference>
<dbReference type="PANTHER" id="PTHR43334:SF1">
    <property type="entry name" value="3-HYDROXYPROPIONATE--COA LIGASE [ADP-FORMING]"/>
    <property type="match status" value="1"/>
</dbReference>
<dbReference type="InterPro" id="IPR013815">
    <property type="entry name" value="ATP_grasp_subdomain_1"/>
</dbReference>
<proteinExistence type="inferred from homology"/>
<dbReference type="Proteomes" id="UP000246569">
    <property type="component" value="Unassembled WGS sequence"/>
</dbReference>
<keyword evidence="2" id="KW-0547">Nucleotide-binding</keyword>
<evidence type="ECO:0000256" key="2">
    <source>
        <dbReference type="ARBA" id="ARBA00022741"/>
    </source>
</evidence>
<dbReference type="PROSITE" id="PS51186">
    <property type="entry name" value="GNAT"/>
    <property type="match status" value="1"/>
</dbReference>
<dbReference type="Pfam" id="PF13549">
    <property type="entry name" value="ATP-grasp_5"/>
    <property type="match status" value="1"/>
</dbReference>
<dbReference type="InterPro" id="IPR003781">
    <property type="entry name" value="CoA-bd"/>
</dbReference>
<feature type="domain" description="N-acetyltransferase" evidence="5">
    <location>
        <begin position="725"/>
        <end position="881"/>
    </location>
</feature>
<dbReference type="GO" id="GO:0016874">
    <property type="term" value="F:ligase activity"/>
    <property type="evidence" value="ECO:0007669"/>
    <property type="project" value="UniProtKB-KW"/>
</dbReference>
<dbReference type="InterPro" id="IPR036291">
    <property type="entry name" value="NAD(P)-bd_dom_sf"/>
</dbReference>
<dbReference type="SUPFAM" id="SSF55729">
    <property type="entry name" value="Acyl-CoA N-acyltransferases (Nat)"/>
    <property type="match status" value="1"/>
</dbReference>
<dbReference type="Gene3D" id="3.30.470.20">
    <property type="entry name" value="ATP-grasp fold, B domain"/>
    <property type="match status" value="1"/>
</dbReference>
<dbReference type="GO" id="GO:0005524">
    <property type="term" value="F:ATP binding"/>
    <property type="evidence" value="ECO:0007669"/>
    <property type="project" value="UniProtKB-KW"/>
</dbReference>
<evidence type="ECO:0000256" key="4">
    <source>
        <dbReference type="ARBA" id="ARBA00060888"/>
    </source>
</evidence>
<dbReference type="PANTHER" id="PTHR43334">
    <property type="entry name" value="ACETATE--COA LIGASE [ADP-FORMING]"/>
    <property type="match status" value="1"/>
</dbReference>
<dbReference type="RefSeq" id="WP_110017753.1">
    <property type="nucleotide sequence ID" value="NZ_QGTJ01000003.1"/>
</dbReference>
<dbReference type="Gene3D" id="3.40.630.30">
    <property type="match status" value="1"/>
</dbReference>
<dbReference type="InterPro" id="IPR016102">
    <property type="entry name" value="Succinyl-CoA_synth-like"/>
</dbReference>
<dbReference type="Pfam" id="PF13607">
    <property type="entry name" value="Succ_CoA_lig"/>
    <property type="match status" value="1"/>
</dbReference>
<dbReference type="InterPro" id="IPR051538">
    <property type="entry name" value="Acyl-CoA_Synth/Transferase"/>
</dbReference>